<accession>K0S2N1</accession>
<evidence type="ECO:0000256" key="7">
    <source>
        <dbReference type="ARBA" id="ARBA00023136"/>
    </source>
</evidence>
<comment type="caution">
    <text evidence="8">The sequence shown here is derived from an EMBL/GenBank/DDBJ whole genome shotgun (WGS) entry which is preliminary data.</text>
</comment>
<dbReference type="GO" id="GO:0005743">
    <property type="term" value="C:mitochondrial inner membrane"/>
    <property type="evidence" value="ECO:0007669"/>
    <property type="project" value="UniProtKB-SubCell"/>
</dbReference>
<keyword evidence="5" id="KW-1133">Transmembrane helix</keyword>
<dbReference type="Pfam" id="PF09731">
    <property type="entry name" value="Mitofilin"/>
    <property type="match status" value="1"/>
</dbReference>
<comment type="similarity">
    <text evidence="2">Belongs to the MICOS complex subunit Mic60 family.</text>
</comment>
<dbReference type="EMBL" id="AGNL01021200">
    <property type="protein sequence ID" value="EJK60348.1"/>
    <property type="molecule type" value="Genomic_DNA"/>
</dbReference>
<evidence type="ECO:0000256" key="2">
    <source>
        <dbReference type="ARBA" id="ARBA00010877"/>
    </source>
</evidence>
<dbReference type="Proteomes" id="UP000266841">
    <property type="component" value="Unassembled WGS sequence"/>
</dbReference>
<dbReference type="OrthoDB" id="10261039at2759"/>
<comment type="subcellular location">
    <subcellularLocation>
        <location evidence="1">Mitochondrion inner membrane</location>
    </subcellularLocation>
</comment>
<evidence type="ECO:0000256" key="1">
    <source>
        <dbReference type="ARBA" id="ARBA00004273"/>
    </source>
</evidence>
<keyword evidence="3" id="KW-0812">Transmembrane</keyword>
<evidence type="ECO:0000256" key="4">
    <source>
        <dbReference type="ARBA" id="ARBA00022792"/>
    </source>
</evidence>
<reference evidence="8 9" key="1">
    <citation type="journal article" date="2012" name="Genome Biol.">
        <title>Genome and low-iron response of an oceanic diatom adapted to chronic iron limitation.</title>
        <authorList>
            <person name="Lommer M."/>
            <person name="Specht M."/>
            <person name="Roy A.S."/>
            <person name="Kraemer L."/>
            <person name="Andreson R."/>
            <person name="Gutowska M.A."/>
            <person name="Wolf J."/>
            <person name="Bergner S.V."/>
            <person name="Schilhabel M.B."/>
            <person name="Klostermeier U.C."/>
            <person name="Beiko R.G."/>
            <person name="Rosenstiel P."/>
            <person name="Hippler M."/>
            <person name="Laroche J."/>
        </authorList>
    </citation>
    <scope>NUCLEOTIDE SEQUENCE [LARGE SCALE GENOMIC DNA]</scope>
    <source>
        <strain evidence="8 9">CCMP1005</strain>
    </source>
</reference>
<feature type="non-terminal residue" evidence="8">
    <location>
        <position position="1"/>
    </location>
</feature>
<keyword evidence="7" id="KW-0472">Membrane</keyword>
<protein>
    <submittedName>
        <fullName evidence="8">Uncharacterized protein</fullName>
    </submittedName>
</protein>
<keyword evidence="4" id="KW-0999">Mitochondrion inner membrane</keyword>
<evidence type="ECO:0000256" key="3">
    <source>
        <dbReference type="ARBA" id="ARBA00022692"/>
    </source>
</evidence>
<name>K0S2N1_THAOC</name>
<evidence type="ECO:0000256" key="6">
    <source>
        <dbReference type="ARBA" id="ARBA00023128"/>
    </source>
</evidence>
<evidence type="ECO:0000256" key="5">
    <source>
        <dbReference type="ARBA" id="ARBA00022989"/>
    </source>
</evidence>
<dbReference type="InterPro" id="IPR019133">
    <property type="entry name" value="MIC60"/>
</dbReference>
<keyword evidence="6" id="KW-0496">Mitochondrion</keyword>
<evidence type="ECO:0000313" key="8">
    <source>
        <dbReference type="EMBL" id="EJK60348.1"/>
    </source>
</evidence>
<proteinExistence type="inferred from homology"/>
<sequence length="91" mass="9744">KLSVPPSPDSVPTSDEEGNVADGILSLAKSYVQAGDLENAVEQLNKLTGQTAHVMADWKSKAMDRVSTERALKVIKLECALMNRDLASDSS</sequence>
<evidence type="ECO:0000313" key="9">
    <source>
        <dbReference type="Proteomes" id="UP000266841"/>
    </source>
</evidence>
<organism evidence="8 9">
    <name type="scientific">Thalassiosira oceanica</name>
    <name type="common">Marine diatom</name>
    <dbReference type="NCBI Taxonomy" id="159749"/>
    <lineage>
        <taxon>Eukaryota</taxon>
        <taxon>Sar</taxon>
        <taxon>Stramenopiles</taxon>
        <taxon>Ochrophyta</taxon>
        <taxon>Bacillariophyta</taxon>
        <taxon>Coscinodiscophyceae</taxon>
        <taxon>Thalassiosirophycidae</taxon>
        <taxon>Thalassiosirales</taxon>
        <taxon>Thalassiosiraceae</taxon>
        <taxon>Thalassiosira</taxon>
    </lineage>
</organism>
<gene>
    <name evidence="8" type="ORF">THAOC_19314</name>
</gene>
<dbReference type="AlphaFoldDB" id="K0S2N1"/>
<keyword evidence="9" id="KW-1185">Reference proteome</keyword>